<gene>
    <name evidence="3" type="ORF">GQX73_g5805</name>
</gene>
<name>A0A7C8J033_9PEZI</name>
<sequence>MPEDDGEATTETIWGSFGIMDEMGIIIFLLYLIFFDLIHYIWQYPWIGRQQEERWLLEELRLEEFTDANFEYPPEYSEFLRMSIAEDLLYMTSNIISEPISEDEDGDEDESYGPQQEWEVDDSEDSEDSEDSDSEGSDSEDSSSDTVIYPPEEKPIECSWPFPLLTI</sequence>
<feature type="transmembrane region" description="Helical" evidence="2">
    <location>
        <begin position="23"/>
        <end position="42"/>
    </location>
</feature>
<organism evidence="3 4">
    <name type="scientific">Xylaria multiplex</name>
    <dbReference type="NCBI Taxonomy" id="323545"/>
    <lineage>
        <taxon>Eukaryota</taxon>
        <taxon>Fungi</taxon>
        <taxon>Dikarya</taxon>
        <taxon>Ascomycota</taxon>
        <taxon>Pezizomycotina</taxon>
        <taxon>Sordariomycetes</taxon>
        <taxon>Xylariomycetidae</taxon>
        <taxon>Xylariales</taxon>
        <taxon>Xylariaceae</taxon>
        <taxon>Xylaria</taxon>
    </lineage>
</organism>
<evidence type="ECO:0000256" key="2">
    <source>
        <dbReference type="SAM" id="Phobius"/>
    </source>
</evidence>
<evidence type="ECO:0000313" key="3">
    <source>
        <dbReference type="EMBL" id="KAF2967739.1"/>
    </source>
</evidence>
<feature type="compositionally biased region" description="Acidic residues" evidence="1">
    <location>
        <begin position="118"/>
        <end position="143"/>
    </location>
</feature>
<proteinExistence type="predicted"/>
<accession>A0A7C8J033</accession>
<protein>
    <submittedName>
        <fullName evidence="3">Uncharacterized protein</fullName>
    </submittedName>
</protein>
<dbReference type="Proteomes" id="UP000481858">
    <property type="component" value="Unassembled WGS sequence"/>
</dbReference>
<dbReference type="AlphaFoldDB" id="A0A7C8J033"/>
<dbReference type="EMBL" id="WUBL01000062">
    <property type="protein sequence ID" value="KAF2967739.1"/>
    <property type="molecule type" value="Genomic_DNA"/>
</dbReference>
<feature type="compositionally biased region" description="Acidic residues" evidence="1">
    <location>
        <begin position="100"/>
        <end position="111"/>
    </location>
</feature>
<comment type="caution">
    <text evidence="3">The sequence shown here is derived from an EMBL/GenBank/DDBJ whole genome shotgun (WGS) entry which is preliminary data.</text>
</comment>
<feature type="region of interest" description="Disordered" evidence="1">
    <location>
        <begin position="95"/>
        <end position="167"/>
    </location>
</feature>
<keyword evidence="2" id="KW-0472">Membrane</keyword>
<keyword evidence="4" id="KW-1185">Reference proteome</keyword>
<keyword evidence="2" id="KW-1133">Transmembrane helix</keyword>
<keyword evidence="2" id="KW-0812">Transmembrane</keyword>
<evidence type="ECO:0000313" key="4">
    <source>
        <dbReference type="Proteomes" id="UP000481858"/>
    </source>
</evidence>
<reference evidence="3 4" key="1">
    <citation type="submission" date="2019-12" db="EMBL/GenBank/DDBJ databases">
        <title>Draft genome sequence of the ascomycete Xylaria multiplex DSM 110363.</title>
        <authorList>
            <person name="Buettner E."/>
            <person name="Kellner H."/>
        </authorList>
    </citation>
    <scope>NUCLEOTIDE SEQUENCE [LARGE SCALE GENOMIC DNA]</scope>
    <source>
        <strain evidence="3 4">DSM 110363</strain>
    </source>
</reference>
<dbReference type="InParanoid" id="A0A7C8J033"/>
<evidence type="ECO:0000256" key="1">
    <source>
        <dbReference type="SAM" id="MobiDB-lite"/>
    </source>
</evidence>